<name>A0A0A9E942_ARUDO</name>
<sequence length="16" mass="1979">MKLKCHQQWDMVLCIC</sequence>
<reference evidence="1" key="1">
    <citation type="submission" date="2014-09" db="EMBL/GenBank/DDBJ databases">
        <authorList>
            <person name="Magalhaes I.L.F."/>
            <person name="Oliveira U."/>
            <person name="Santos F.R."/>
            <person name="Vidigal T.H.D.A."/>
            <person name="Brescovit A.D."/>
            <person name="Santos A.J."/>
        </authorList>
    </citation>
    <scope>NUCLEOTIDE SEQUENCE</scope>
    <source>
        <tissue evidence="1">Shoot tissue taken approximately 20 cm above the soil surface</tissue>
    </source>
</reference>
<evidence type="ECO:0000313" key="1">
    <source>
        <dbReference type="EMBL" id="JAD94435.1"/>
    </source>
</evidence>
<proteinExistence type="predicted"/>
<dbReference type="AlphaFoldDB" id="A0A0A9E942"/>
<dbReference type="EMBL" id="GBRH01203460">
    <property type="protein sequence ID" value="JAD94435.1"/>
    <property type="molecule type" value="Transcribed_RNA"/>
</dbReference>
<organism evidence="1">
    <name type="scientific">Arundo donax</name>
    <name type="common">Giant reed</name>
    <name type="synonym">Donax arundinaceus</name>
    <dbReference type="NCBI Taxonomy" id="35708"/>
    <lineage>
        <taxon>Eukaryota</taxon>
        <taxon>Viridiplantae</taxon>
        <taxon>Streptophyta</taxon>
        <taxon>Embryophyta</taxon>
        <taxon>Tracheophyta</taxon>
        <taxon>Spermatophyta</taxon>
        <taxon>Magnoliopsida</taxon>
        <taxon>Liliopsida</taxon>
        <taxon>Poales</taxon>
        <taxon>Poaceae</taxon>
        <taxon>PACMAD clade</taxon>
        <taxon>Arundinoideae</taxon>
        <taxon>Arundineae</taxon>
        <taxon>Arundo</taxon>
    </lineage>
</organism>
<protein>
    <submittedName>
        <fullName evidence="1">Uncharacterized protein</fullName>
    </submittedName>
</protein>
<accession>A0A0A9E942</accession>
<reference evidence="1" key="2">
    <citation type="journal article" date="2015" name="Data Brief">
        <title>Shoot transcriptome of the giant reed, Arundo donax.</title>
        <authorList>
            <person name="Barrero R.A."/>
            <person name="Guerrero F.D."/>
            <person name="Moolhuijzen P."/>
            <person name="Goolsby J.A."/>
            <person name="Tidwell J."/>
            <person name="Bellgard S.E."/>
            <person name="Bellgard M.I."/>
        </authorList>
    </citation>
    <scope>NUCLEOTIDE SEQUENCE</scope>
    <source>
        <tissue evidence="1">Shoot tissue taken approximately 20 cm above the soil surface</tissue>
    </source>
</reference>